<dbReference type="EMBL" id="UINC01001459">
    <property type="protein sequence ID" value="SUZ81210.1"/>
    <property type="molecule type" value="Genomic_DNA"/>
</dbReference>
<proteinExistence type="predicted"/>
<organism evidence="1">
    <name type="scientific">marine metagenome</name>
    <dbReference type="NCBI Taxonomy" id="408172"/>
    <lineage>
        <taxon>unclassified sequences</taxon>
        <taxon>metagenomes</taxon>
        <taxon>ecological metagenomes</taxon>
    </lineage>
</organism>
<reference evidence="1" key="1">
    <citation type="submission" date="2018-05" db="EMBL/GenBank/DDBJ databases">
        <authorList>
            <person name="Lanie J.A."/>
            <person name="Ng W.-L."/>
            <person name="Kazmierczak K.M."/>
            <person name="Andrzejewski T.M."/>
            <person name="Davidsen T.M."/>
            <person name="Wayne K.J."/>
            <person name="Tettelin H."/>
            <person name="Glass J.I."/>
            <person name="Rusch D."/>
            <person name="Podicherti R."/>
            <person name="Tsui H.-C.T."/>
            <person name="Winkler M.E."/>
        </authorList>
    </citation>
    <scope>NUCLEOTIDE SEQUENCE</scope>
</reference>
<sequence length="39" mass="4815">MCPTHDDRYECNCCKGRRRLDETLVLTRFGERENLELRW</sequence>
<protein>
    <submittedName>
        <fullName evidence="1">Uncharacterized protein</fullName>
    </submittedName>
</protein>
<feature type="non-terminal residue" evidence="1">
    <location>
        <position position="39"/>
    </location>
</feature>
<gene>
    <name evidence="1" type="ORF">METZ01_LOCUS34064</name>
</gene>
<evidence type="ECO:0000313" key="1">
    <source>
        <dbReference type="EMBL" id="SUZ81210.1"/>
    </source>
</evidence>
<name>A0A381QQ52_9ZZZZ</name>
<dbReference type="AlphaFoldDB" id="A0A381QQ52"/>
<accession>A0A381QQ52</accession>